<proteinExistence type="predicted"/>
<reference evidence="1 2" key="1">
    <citation type="submission" date="2021-03" db="EMBL/GenBank/DDBJ databases">
        <title>Sequencing the genomes of 1000 actinobacteria strains.</title>
        <authorList>
            <person name="Klenk H.-P."/>
        </authorList>
    </citation>
    <scope>NUCLEOTIDE SEQUENCE [LARGE SCALE GENOMIC DNA]</scope>
    <source>
        <strain evidence="1 2">DSM 46670</strain>
    </source>
</reference>
<comment type="caution">
    <text evidence="1">The sequence shown here is derived from an EMBL/GenBank/DDBJ whole genome shotgun (WGS) entry which is preliminary data.</text>
</comment>
<evidence type="ECO:0000313" key="2">
    <source>
        <dbReference type="Proteomes" id="UP001519332"/>
    </source>
</evidence>
<dbReference type="Proteomes" id="UP001519332">
    <property type="component" value="Unassembled WGS sequence"/>
</dbReference>
<gene>
    <name evidence="1" type="ORF">JOF56_002902</name>
</gene>
<organism evidence="1 2">
    <name type="scientific">Kibdelosporangium banguiense</name>
    <dbReference type="NCBI Taxonomy" id="1365924"/>
    <lineage>
        <taxon>Bacteria</taxon>
        <taxon>Bacillati</taxon>
        <taxon>Actinomycetota</taxon>
        <taxon>Actinomycetes</taxon>
        <taxon>Pseudonocardiales</taxon>
        <taxon>Pseudonocardiaceae</taxon>
        <taxon>Kibdelosporangium</taxon>
    </lineage>
</organism>
<dbReference type="Gene3D" id="1.10.287.1060">
    <property type="entry name" value="ESAT-6-like"/>
    <property type="match status" value="1"/>
</dbReference>
<name>A0ABS4TDM3_9PSEU</name>
<dbReference type="RefSeq" id="WP_209638012.1">
    <property type="nucleotide sequence ID" value="NZ_JAGINW010000001.1"/>
</dbReference>
<keyword evidence="2" id="KW-1185">Reference proteome</keyword>
<evidence type="ECO:0000313" key="1">
    <source>
        <dbReference type="EMBL" id="MBP2322517.1"/>
    </source>
</evidence>
<sequence length="105" mass="11129">MDGKLQMDHDAMRAAADEVKNLAVAVQSVQSYITDNDLKQEHLGGHFTAPAAYQSFNAALQGLSASVGKAYAFLNEAAAKLEQSSQMTDATDVNNAWGLNKAGGR</sequence>
<accession>A0ABS4TDM3</accession>
<protein>
    <submittedName>
        <fullName evidence="1">DNA repair ATPase RecN</fullName>
    </submittedName>
</protein>
<dbReference type="EMBL" id="JAGINW010000001">
    <property type="protein sequence ID" value="MBP2322517.1"/>
    <property type="molecule type" value="Genomic_DNA"/>
</dbReference>